<dbReference type="EMBL" id="SHNP01000004">
    <property type="protein sequence ID" value="MCX2974197.1"/>
    <property type="molecule type" value="Genomic_DNA"/>
</dbReference>
<dbReference type="InterPro" id="IPR025293">
    <property type="entry name" value="YfiR/HmsC-like"/>
</dbReference>
<evidence type="ECO:0000313" key="2">
    <source>
        <dbReference type="Proteomes" id="UP001143307"/>
    </source>
</evidence>
<dbReference type="Pfam" id="PF13689">
    <property type="entry name" value="DUF4154"/>
    <property type="match status" value="1"/>
</dbReference>
<protein>
    <submittedName>
        <fullName evidence="1">YfiR family protein</fullName>
    </submittedName>
</protein>
<dbReference type="RefSeq" id="WP_279253000.1">
    <property type="nucleotide sequence ID" value="NZ_SHNP01000004.1"/>
</dbReference>
<reference evidence="1" key="1">
    <citation type="submission" date="2019-02" db="EMBL/GenBank/DDBJ databases">
        <authorList>
            <person name="Li S.-H."/>
        </authorList>
    </citation>
    <scope>NUCLEOTIDE SEQUENCE</scope>
    <source>
        <strain evidence="1">IMCC8485</strain>
    </source>
</reference>
<sequence>MKKIRRLIVSFGSVVLLMANCTVRSDSSLERGDQLKAVYLFNFTKYISWPDSSFESKSEKISICVDAPAVFREFLGEIINNKRVGEAQQLLEVVSLDVAVDCELIYLVKRDNKLPRTLNNSVIVTDSGDNYFPETEIKFYILDKKLRFEIDLDKFKKKNITVSSELLKLAKIK</sequence>
<keyword evidence="2" id="KW-1185">Reference proteome</keyword>
<accession>A0ABT3SW30</accession>
<evidence type="ECO:0000313" key="1">
    <source>
        <dbReference type="EMBL" id="MCX2974197.1"/>
    </source>
</evidence>
<comment type="caution">
    <text evidence="1">The sequence shown here is derived from an EMBL/GenBank/DDBJ whole genome shotgun (WGS) entry which is preliminary data.</text>
</comment>
<name>A0ABT3SW30_9GAMM</name>
<organism evidence="1 2">
    <name type="scientific">Candidatus Seongchinamella marina</name>
    <dbReference type="NCBI Taxonomy" id="2518990"/>
    <lineage>
        <taxon>Bacteria</taxon>
        <taxon>Pseudomonadati</taxon>
        <taxon>Pseudomonadota</taxon>
        <taxon>Gammaproteobacteria</taxon>
        <taxon>Cellvibrionales</taxon>
        <taxon>Halieaceae</taxon>
        <taxon>Seongchinamella</taxon>
    </lineage>
</organism>
<proteinExistence type="predicted"/>
<gene>
    <name evidence="1" type="ORF">EYC87_11445</name>
</gene>
<dbReference type="Proteomes" id="UP001143307">
    <property type="component" value="Unassembled WGS sequence"/>
</dbReference>